<dbReference type="Gene3D" id="3.20.20.70">
    <property type="entry name" value="Aldolase class I"/>
    <property type="match status" value="1"/>
</dbReference>
<dbReference type="Proteomes" id="UP000664859">
    <property type="component" value="Unassembled WGS sequence"/>
</dbReference>
<comment type="caution">
    <text evidence="3">The sequence shown here is derived from an EMBL/GenBank/DDBJ whole genome shotgun (WGS) entry which is preliminary data.</text>
</comment>
<dbReference type="CDD" id="cd00502">
    <property type="entry name" value="DHQase_I"/>
    <property type="match status" value="1"/>
</dbReference>
<dbReference type="GO" id="GO:0004764">
    <property type="term" value="F:shikimate 3-dehydrogenase (NADP+) activity"/>
    <property type="evidence" value="ECO:0007669"/>
    <property type="project" value="InterPro"/>
</dbReference>
<evidence type="ECO:0000259" key="2">
    <source>
        <dbReference type="Pfam" id="PF18317"/>
    </source>
</evidence>
<reference evidence="3" key="1">
    <citation type="submission" date="2021-02" db="EMBL/GenBank/DDBJ databases">
        <title>First Annotated Genome of the Yellow-green Alga Tribonema minus.</title>
        <authorList>
            <person name="Mahan K.M."/>
        </authorList>
    </citation>
    <scope>NUCLEOTIDE SEQUENCE</scope>
    <source>
        <strain evidence="3">UTEX B ZZ1240</strain>
    </source>
</reference>
<dbReference type="EMBL" id="JAFCMP010000312">
    <property type="protein sequence ID" value="KAG5181647.1"/>
    <property type="molecule type" value="Genomic_DNA"/>
</dbReference>
<feature type="domain" description="Shikimate dehydrogenase substrate binding N-terminal" evidence="1">
    <location>
        <begin position="208"/>
        <end position="288"/>
    </location>
</feature>
<accession>A0A836CDF8</accession>
<dbReference type="SUPFAM" id="SSF53223">
    <property type="entry name" value="Aminoacid dehydrogenase-like, N-terminal domain"/>
    <property type="match status" value="1"/>
</dbReference>
<protein>
    <submittedName>
        <fullName evidence="3">Type I 3-dehydroquinase-domain-containing protein</fullName>
    </submittedName>
</protein>
<dbReference type="OrthoDB" id="197068at2759"/>
<dbReference type="InterPro" id="IPR041121">
    <property type="entry name" value="SDH_C"/>
</dbReference>
<dbReference type="InterPro" id="IPR013785">
    <property type="entry name" value="Aldolase_TIM"/>
</dbReference>
<dbReference type="InterPro" id="IPR001381">
    <property type="entry name" value="DHquinase_I"/>
</dbReference>
<dbReference type="PANTHER" id="PTHR21089">
    <property type="entry name" value="SHIKIMATE DEHYDROGENASE"/>
    <property type="match status" value="1"/>
</dbReference>
<dbReference type="PANTHER" id="PTHR21089:SF1">
    <property type="entry name" value="BIFUNCTIONAL 3-DEHYDROQUINATE DEHYDRATASE_SHIKIMATE DEHYDROGENASE, CHLOROPLASTIC"/>
    <property type="match status" value="1"/>
</dbReference>
<evidence type="ECO:0000313" key="4">
    <source>
        <dbReference type="Proteomes" id="UP000664859"/>
    </source>
</evidence>
<dbReference type="InterPro" id="IPR013708">
    <property type="entry name" value="Shikimate_DH-bd_N"/>
</dbReference>
<gene>
    <name evidence="3" type="ORF">JKP88DRAFT_321059</name>
</gene>
<dbReference type="SUPFAM" id="SSF51569">
    <property type="entry name" value="Aldolase"/>
    <property type="match status" value="1"/>
</dbReference>
<dbReference type="AlphaFoldDB" id="A0A836CDF8"/>
<dbReference type="GO" id="GO:0009423">
    <property type="term" value="P:chorismate biosynthetic process"/>
    <property type="evidence" value="ECO:0007669"/>
    <property type="project" value="TreeGrafter"/>
</dbReference>
<organism evidence="3 4">
    <name type="scientific">Tribonema minus</name>
    <dbReference type="NCBI Taxonomy" id="303371"/>
    <lineage>
        <taxon>Eukaryota</taxon>
        <taxon>Sar</taxon>
        <taxon>Stramenopiles</taxon>
        <taxon>Ochrophyta</taxon>
        <taxon>PX clade</taxon>
        <taxon>Xanthophyceae</taxon>
        <taxon>Tribonematales</taxon>
        <taxon>Tribonemataceae</taxon>
        <taxon>Tribonema</taxon>
    </lineage>
</organism>
<dbReference type="InterPro" id="IPR022893">
    <property type="entry name" value="Shikimate_DH_fam"/>
</dbReference>
<evidence type="ECO:0000259" key="1">
    <source>
        <dbReference type="Pfam" id="PF08501"/>
    </source>
</evidence>
<evidence type="ECO:0000313" key="3">
    <source>
        <dbReference type="EMBL" id="KAG5181647.1"/>
    </source>
</evidence>
<dbReference type="GO" id="GO:0019632">
    <property type="term" value="P:shikimate metabolic process"/>
    <property type="evidence" value="ECO:0007669"/>
    <property type="project" value="TreeGrafter"/>
</dbReference>
<dbReference type="Pfam" id="PF01487">
    <property type="entry name" value="DHquinase_I"/>
    <property type="match status" value="1"/>
</dbReference>
<dbReference type="Pfam" id="PF08501">
    <property type="entry name" value="Shikimate_dh_N"/>
    <property type="match status" value="1"/>
</dbReference>
<dbReference type="CDD" id="cd01065">
    <property type="entry name" value="NAD_bind_Shikimate_DH"/>
    <property type="match status" value="1"/>
</dbReference>
<dbReference type="InterPro" id="IPR036291">
    <property type="entry name" value="NAD(P)-bd_dom_sf"/>
</dbReference>
<feature type="domain" description="SDH C-terminal" evidence="2">
    <location>
        <begin position="426"/>
        <end position="455"/>
    </location>
</feature>
<dbReference type="InterPro" id="IPR046346">
    <property type="entry name" value="Aminoacid_DH-like_N_sf"/>
</dbReference>
<dbReference type="Gene3D" id="3.40.50.10860">
    <property type="entry name" value="Leucine Dehydrogenase, chain A, domain 1"/>
    <property type="match status" value="1"/>
</dbReference>
<keyword evidence="4" id="KW-1185">Reference proteome</keyword>
<sequence length="462" mass="50392">MELHVDLLSDQRPHAVLAQLQLLRRHTGRLPVIFTIRSKGQCGAFADDPVAMFDLLKWGLRGGVEYLDIEANWGARMIGLAKAHYPATVLMGSYHVVGKKTTEAQARKLYKRCYHRGQVDAVKVVTTAIEHQDSYRVHQAAESLALPVPHIGLCLTPTGSLSRVLNMRFTPVTHAKLPSVAAPGQLTSEAIMRLRQDLGMLQPKQFYLFGAPISASPSPAMHNSGFQHCHLSHSYALCESEGTEAMAAALRSPDFGGGSVTIPHKQNVLQFLDQISPAAEKIGAVNTVIVQVDPETGKPVLLGDNTDWLGILRPIKARLAAKGVQHKKGGVALILVIYNRTLEKAQELAWRFNGCAVSQLDPETFRDACGKWAPDVVISTVPGTATFTLPQHMLEAKPVVFDAAYKPARTALLDQAIKAGCPYVQGAEMLVEQGVEQFQLWTKRHAPKDVMAAAVYGSVEKL</sequence>
<dbReference type="Pfam" id="PF18317">
    <property type="entry name" value="SDH_C"/>
    <property type="match status" value="1"/>
</dbReference>
<proteinExistence type="predicted"/>
<dbReference type="GO" id="GO:0003855">
    <property type="term" value="F:3-dehydroquinate dehydratase activity"/>
    <property type="evidence" value="ECO:0007669"/>
    <property type="project" value="InterPro"/>
</dbReference>
<name>A0A836CDF8_9STRA</name>
<dbReference type="Gene3D" id="3.40.50.720">
    <property type="entry name" value="NAD(P)-binding Rossmann-like Domain"/>
    <property type="match status" value="1"/>
</dbReference>
<dbReference type="SUPFAM" id="SSF51735">
    <property type="entry name" value="NAD(P)-binding Rossmann-fold domains"/>
    <property type="match status" value="1"/>
</dbReference>